<evidence type="ECO:0008006" key="4">
    <source>
        <dbReference type="Google" id="ProtNLM"/>
    </source>
</evidence>
<accession>A0A8S1EUM1</accession>
<sequence>MILTISIFAGLISTISAQGSCVQCATPYLKNNWAITSLPKIPANLIWSDNCLAASGDDLNEKQATCTNNCFEMLLPLDGNYEVVRGCFADFVGTDVTEVEGEHCEANVVTNYGAVKYRTQTFTAAFTAIRYCKAKSDGTCNNELVSTKVHNDKIDNCTPGTTVTCKSCGEYDGVGDCSASTKSTCQGVYCTKTAGKLNGHWYESRGCAGINPFGKDICQWNDQVFNISTEINSPDIPSRSKRSIALGFSANKCICKGELCNSTSATSIAAAILIALIASIF</sequence>
<gene>
    <name evidence="2" type="ORF">CBOVIS_LOCUS6256</name>
</gene>
<comment type="caution">
    <text evidence="2">The sequence shown here is derived from an EMBL/GenBank/DDBJ whole genome shotgun (WGS) entry which is preliminary data.</text>
</comment>
<keyword evidence="1" id="KW-0732">Signal</keyword>
<reference evidence="2 3" key="1">
    <citation type="submission" date="2020-04" db="EMBL/GenBank/DDBJ databases">
        <authorList>
            <person name="Laetsch R D."/>
            <person name="Stevens L."/>
            <person name="Kumar S."/>
            <person name="Blaxter L. M."/>
        </authorList>
    </citation>
    <scope>NUCLEOTIDE SEQUENCE [LARGE SCALE GENOMIC DNA]</scope>
</reference>
<feature type="signal peptide" evidence="1">
    <location>
        <begin position="1"/>
        <end position="17"/>
    </location>
</feature>
<proteinExistence type="predicted"/>
<evidence type="ECO:0000256" key="1">
    <source>
        <dbReference type="SAM" id="SignalP"/>
    </source>
</evidence>
<dbReference type="AlphaFoldDB" id="A0A8S1EUM1"/>
<protein>
    <recommendedName>
        <fullName evidence="4">DUF281 domain-containing protein</fullName>
    </recommendedName>
</protein>
<evidence type="ECO:0000313" key="3">
    <source>
        <dbReference type="Proteomes" id="UP000494206"/>
    </source>
</evidence>
<dbReference type="OrthoDB" id="5817023at2759"/>
<keyword evidence="3" id="KW-1185">Reference proteome</keyword>
<dbReference type="EMBL" id="CADEPM010000004">
    <property type="protein sequence ID" value="CAB3403845.1"/>
    <property type="molecule type" value="Genomic_DNA"/>
</dbReference>
<dbReference type="Proteomes" id="UP000494206">
    <property type="component" value="Unassembled WGS sequence"/>
</dbReference>
<feature type="chain" id="PRO_5035927927" description="DUF281 domain-containing protein" evidence="1">
    <location>
        <begin position="18"/>
        <end position="281"/>
    </location>
</feature>
<organism evidence="2 3">
    <name type="scientific">Caenorhabditis bovis</name>
    <dbReference type="NCBI Taxonomy" id="2654633"/>
    <lineage>
        <taxon>Eukaryota</taxon>
        <taxon>Metazoa</taxon>
        <taxon>Ecdysozoa</taxon>
        <taxon>Nematoda</taxon>
        <taxon>Chromadorea</taxon>
        <taxon>Rhabditida</taxon>
        <taxon>Rhabditina</taxon>
        <taxon>Rhabditomorpha</taxon>
        <taxon>Rhabditoidea</taxon>
        <taxon>Rhabditidae</taxon>
        <taxon>Peloderinae</taxon>
        <taxon>Caenorhabditis</taxon>
    </lineage>
</organism>
<evidence type="ECO:0000313" key="2">
    <source>
        <dbReference type="EMBL" id="CAB3403845.1"/>
    </source>
</evidence>
<name>A0A8S1EUM1_9PELO</name>